<dbReference type="Gene3D" id="3.30.160.60">
    <property type="entry name" value="Classic Zinc Finger"/>
    <property type="match status" value="1"/>
</dbReference>
<feature type="repeat" description="NHL" evidence="9">
    <location>
        <begin position="808"/>
        <end position="851"/>
    </location>
</feature>
<keyword evidence="10" id="KW-0378">Hydrolase</keyword>
<dbReference type="PROSITE" id="PS50089">
    <property type="entry name" value="ZF_RING_2"/>
    <property type="match status" value="1"/>
</dbReference>
<dbReference type="GO" id="GO:0061630">
    <property type="term" value="F:ubiquitin protein ligase activity"/>
    <property type="evidence" value="ECO:0007669"/>
    <property type="project" value="UniProtKB-EC"/>
</dbReference>
<evidence type="ECO:0000256" key="7">
    <source>
        <dbReference type="ARBA" id="ARBA00022833"/>
    </source>
</evidence>
<comment type="similarity">
    <text evidence="10">Belongs to the metallo-dependent hydrolases superfamily. Peptidase M19 family.</text>
</comment>
<gene>
    <name evidence="16" type="ORF">BRAFLDRAFT_67391</name>
</gene>
<dbReference type="EC" id="3.4.13.19" evidence="10"/>
<evidence type="ECO:0000259" key="14">
    <source>
        <dbReference type="PROSITE" id="PS50089"/>
    </source>
</evidence>
<keyword evidence="10" id="KW-0325">Glycoprotein</keyword>
<dbReference type="PROSITE" id="PS00518">
    <property type="entry name" value="ZF_RING_1"/>
    <property type="match status" value="1"/>
</dbReference>
<dbReference type="STRING" id="7739.C3XQ13"/>
<dbReference type="InterPro" id="IPR001841">
    <property type="entry name" value="Znf_RING"/>
</dbReference>
<evidence type="ECO:0000256" key="1">
    <source>
        <dbReference type="ARBA" id="ARBA00000900"/>
    </source>
</evidence>
<dbReference type="GO" id="GO:0008270">
    <property type="term" value="F:zinc ion binding"/>
    <property type="evidence" value="ECO:0007669"/>
    <property type="project" value="UniProtKB-KW"/>
</dbReference>
<comment type="subcellular location">
    <subcellularLocation>
        <location evidence="10">Membrane</location>
        <topology evidence="10">Lipid-anchor</topology>
        <topology evidence="10">GPI-anchor</topology>
    </subcellularLocation>
</comment>
<dbReference type="Pfam" id="PF00643">
    <property type="entry name" value="zf-B_box"/>
    <property type="match status" value="1"/>
</dbReference>
<feature type="coiled-coil region" evidence="11">
    <location>
        <begin position="618"/>
        <end position="675"/>
    </location>
</feature>
<dbReference type="AlphaFoldDB" id="C3XQ13"/>
<organism evidence="16">
    <name type="scientific">Branchiostoma floridae</name>
    <name type="common">Florida lancelet</name>
    <name type="synonym">Amphioxus</name>
    <dbReference type="NCBI Taxonomy" id="7739"/>
    <lineage>
        <taxon>Eukaryota</taxon>
        <taxon>Metazoa</taxon>
        <taxon>Chordata</taxon>
        <taxon>Cephalochordata</taxon>
        <taxon>Leptocardii</taxon>
        <taxon>Amphioxiformes</taxon>
        <taxon>Branchiostomatidae</taxon>
        <taxon>Branchiostoma</taxon>
    </lineage>
</organism>
<feature type="compositionally biased region" description="Polar residues" evidence="12">
    <location>
        <begin position="513"/>
        <end position="522"/>
    </location>
</feature>
<keyword evidence="3" id="KW-0597">Phosphoprotein</keyword>
<dbReference type="InterPro" id="IPR027370">
    <property type="entry name" value="Znf-RING_euk"/>
</dbReference>
<dbReference type="InterPro" id="IPR001258">
    <property type="entry name" value="NHL_repeat"/>
</dbReference>
<dbReference type="SUPFAM" id="SSF57850">
    <property type="entry name" value="RING/U-box"/>
    <property type="match status" value="1"/>
</dbReference>
<feature type="region of interest" description="Disordered" evidence="12">
    <location>
        <begin position="753"/>
        <end position="772"/>
    </location>
</feature>
<evidence type="ECO:0000256" key="12">
    <source>
        <dbReference type="SAM" id="MobiDB-lite"/>
    </source>
</evidence>
<evidence type="ECO:0000256" key="8">
    <source>
        <dbReference type="PROSITE-ProRule" id="PRU00024"/>
    </source>
</evidence>
<dbReference type="InterPro" id="IPR000315">
    <property type="entry name" value="Znf_B-box"/>
</dbReference>
<dbReference type="EMBL" id="GG666451">
    <property type="protein sequence ID" value="EEN70034.1"/>
    <property type="molecule type" value="Genomic_DNA"/>
</dbReference>
<dbReference type="CDD" id="cd05819">
    <property type="entry name" value="NHL"/>
    <property type="match status" value="1"/>
</dbReference>
<comment type="catalytic activity">
    <reaction evidence="1">
        <text>S-ubiquitinyl-[E2 ubiquitin-conjugating enzyme]-L-cysteine + [acceptor protein]-L-lysine = [E2 ubiquitin-conjugating enzyme]-L-cysteine + N(6)-ubiquitinyl-[acceptor protein]-L-lysine.</text>
        <dbReference type="EC" id="2.3.2.27"/>
    </reaction>
</comment>
<dbReference type="InterPro" id="IPR017907">
    <property type="entry name" value="Znf_RING_CS"/>
</dbReference>
<evidence type="ECO:0000256" key="2">
    <source>
        <dbReference type="ARBA" id="ARBA00008518"/>
    </source>
</evidence>
<evidence type="ECO:0000256" key="6">
    <source>
        <dbReference type="ARBA" id="ARBA00022771"/>
    </source>
</evidence>
<accession>C3XQ13</accession>
<evidence type="ECO:0000256" key="9">
    <source>
        <dbReference type="PROSITE-ProRule" id="PRU00504"/>
    </source>
</evidence>
<evidence type="ECO:0000256" key="3">
    <source>
        <dbReference type="ARBA" id="ARBA00022553"/>
    </source>
</evidence>
<dbReference type="PANTHER" id="PTHR10443:SF12">
    <property type="entry name" value="DIPEPTIDASE"/>
    <property type="match status" value="1"/>
</dbReference>
<keyword evidence="6 8" id="KW-0863">Zinc-finger</keyword>
<dbReference type="PROSITE" id="PS51125">
    <property type="entry name" value="NHL"/>
    <property type="match status" value="2"/>
</dbReference>
<dbReference type="PANTHER" id="PTHR10443">
    <property type="entry name" value="MICROSOMAL DIPEPTIDASE"/>
    <property type="match status" value="1"/>
</dbReference>
<comment type="cofactor">
    <cofactor evidence="10">
        <name>Zn(2+)</name>
        <dbReference type="ChEBI" id="CHEBI:29105"/>
    </cofactor>
</comment>
<dbReference type="InParanoid" id="C3XQ13"/>
<dbReference type="GO" id="GO:0006508">
    <property type="term" value="P:proteolysis"/>
    <property type="evidence" value="ECO:0007669"/>
    <property type="project" value="UniProtKB-KW"/>
</dbReference>
<name>C3XQ13_BRAFL</name>
<feature type="domain" description="B box-type" evidence="15">
    <location>
        <begin position="544"/>
        <end position="586"/>
    </location>
</feature>
<dbReference type="PROSITE" id="PS51365">
    <property type="entry name" value="RENAL_DIPEPTIDASE_2"/>
    <property type="match status" value="1"/>
</dbReference>
<dbReference type="FunFam" id="3.20.20.140:FF:000030">
    <property type="entry name" value="Dipeptidase"/>
    <property type="match status" value="1"/>
</dbReference>
<evidence type="ECO:0000256" key="10">
    <source>
        <dbReference type="RuleBase" id="RU341113"/>
    </source>
</evidence>
<dbReference type="SUPFAM" id="SSF101898">
    <property type="entry name" value="NHL repeat"/>
    <property type="match status" value="1"/>
</dbReference>
<evidence type="ECO:0000256" key="11">
    <source>
        <dbReference type="SAM" id="Coils"/>
    </source>
</evidence>
<feature type="region of interest" description="Disordered" evidence="12">
    <location>
        <begin position="499"/>
        <end position="529"/>
    </location>
</feature>
<dbReference type="InterPro" id="IPR011042">
    <property type="entry name" value="6-blade_b-propeller_TolB-like"/>
</dbReference>
<keyword evidence="10" id="KW-0645">Protease</keyword>
<dbReference type="CDD" id="cd01301">
    <property type="entry name" value="rDP_like"/>
    <property type="match status" value="1"/>
</dbReference>
<feature type="transmembrane region" description="Helical" evidence="13">
    <location>
        <begin position="29"/>
        <end position="51"/>
    </location>
</feature>
<keyword evidence="13" id="KW-1133">Transmembrane helix</keyword>
<comment type="catalytic activity">
    <reaction evidence="10">
        <text>an L-aminoacyl-L-amino acid + H2O = 2 an L-alpha-amino acid</text>
        <dbReference type="Rhea" id="RHEA:48940"/>
        <dbReference type="ChEBI" id="CHEBI:15377"/>
        <dbReference type="ChEBI" id="CHEBI:59869"/>
        <dbReference type="ChEBI" id="CHEBI:77460"/>
        <dbReference type="EC" id="3.4.13.19"/>
    </reaction>
</comment>
<dbReference type="Gene3D" id="2.40.10.500">
    <property type="match status" value="1"/>
</dbReference>
<comment type="subunit">
    <text evidence="10">Homodimer; disulfide-linked.</text>
</comment>
<evidence type="ECO:0000313" key="16">
    <source>
        <dbReference type="EMBL" id="EEN70034.1"/>
    </source>
</evidence>
<dbReference type="Gene3D" id="3.30.40.10">
    <property type="entry name" value="Zinc/RING finger domain, C3HC4 (zinc finger)"/>
    <property type="match status" value="1"/>
</dbReference>
<dbReference type="MEROPS" id="M19.001"/>
<evidence type="ECO:0000256" key="4">
    <source>
        <dbReference type="ARBA" id="ARBA00022723"/>
    </source>
</evidence>
<dbReference type="Pfam" id="PF01244">
    <property type="entry name" value="Peptidase_M19"/>
    <property type="match status" value="1"/>
</dbReference>
<keyword evidence="5" id="KW-0677">Repeat</keyword>
<dbReference type="SUPFAM" id="SSF51556">
    <property type="entry name" value="Metallo-dependent hydrolases"/>
    <property type="match status" value="1"/>
</dbReference>
<feature type="repeat" description="NHL" evidence="9">
    <location>
        <begin position="998"/>
        <end position="1041"/>
    </location>
</feature>
<keyword evidence="10" id="KW-0482">Metalloprotease</keyword>
<keyword evidence="10" id="KW-1015">Disulfide bond</keyword>
<dbReference type="GO" id="GO:0098552">
    <property type="term" value="C:side of membrane"/>
    <property type="evidence" value="ECO:0007669"/>
    <property type="project" value="UniProtKB-KW"/>
</dbReference>
<feature type="domain" description="RING-type" evidence="14">
    <location>
        <begin position="418"/>
        <end position="458"/>
    </location>
</feature>
<dbReference type="Gene3D" id="2.120.10.30">
    <property type="entry name" value="TolB, C-terminal domain"/>
    <property type="match status" value="1"/>
</dbReference>
<dbReference type="Pfam" id="PF01436">
    <property type="entry name" value="NHL"/>
    <property type="match status" value="2"/>
</dbReference>
<dbReference type="InterPro" id="IPR032466">
    <property type="entry name" value="Metal_Hydrolase"/>
</dbReference>
<protein>
    <recommendedName>
        <fullName evidence="10">Dipeptidase</fullName>
        <ecNumber evidence="10">3.4.13.19</ecNumber>
    </recommendedName>
</protein>
<dbReference type="eggNOG" id="KOG2177">
    <property type="taxonomic scope" value="Eukaryota"/>
</dbReference>
<keyword evidence="10" id="KW-0449">Lipoprotein</keyword>
<evidence type="ECO:0000259" key="15">
    <source>
        <dbReference type="PROSITE" id="PS50119"/>
    </source>
</evidence>
<dbReference type="eggNOG" id="KOG4127">
    <property type="taxonomic scope" value="Eukaryota"/>
</dbReference>
<dbReference type="SUPFAM" id="SSF57845">
    <property type="entry name" value="B-box zinc-binding domain"/>
    <property type="match status" value="1"/>
</dbReference>
<keyword evidence="10" id="KW-0336">GPI-anchor</keyword>
<proteinExistence type="inferred from homology"/>
<keyword evidence="7 10" id="KW-0862">Zinc</keyword>
<comment type="similarity">
    <text evidence="2">Belongs to the TRIM/RBCC family.</text>
</comment>
<evidence type="ECO:0000256" key="13">
    <source>
        <dbReference type="SAM" id="Phobius"/>
    </source>
</evidence>
<evidence type="ECO:0000256" key="5">
    <source>
        <dbReference type="ARBA" id="ARBA00022737"/>
    </source>
</evidence>
<dbReference type="InterPro" id="IPR013083">
    <property type="entry name" value="Znf_RING/FYVE/PHD"/>
</dbReference>
<dbReference type="Gene3D" id="3.20.20.140">
    <property type="entry name" value="Metal-dependent hydrolases"/>
    <property type="match status" value="1"/>
</dbReference>
<dbReference type="SMART" id="SM00184">
    <property type="entry name" value="RING"/>
    <property type="match status" value="1"/>
</dbReference>
<reference evidence="16" key="1">
    <citation type="journal article" date="2008" name="Nature">
        <title>The amphioxus genome and the evolution of the chordate karyotype.</title>
        <authorList>
            <consortium name="US DOE Joint Genome Institute (JGI-PGF)"/>
            <person name="Putnam N.H."/>
            <person name="Butts T."/>
            <person name="Ferrier D.E.K."/>
            <person name="Furlong R.F."/>
            <person name="Hellsten U."/>
            <person name="Kawashima T."/>
            <person name="Robinson-Rechavi M."/>
            <person name="Shoguchi E."/>
            <person name="Terry A."/>
            <person name="Yu J.-K."/>
            <person name="Benito-Gutierrez E.L."/>
            <person name="Dubchak I."/>
            <person name="Garcia-Fernandez J."/>
            <person name="Gibson-Brown J.J."/>
            <person name="Grigoriev I.V."/>
            <person name="Horton A.C."/>
            <person name="de Jong P.J."/>
            <person name="Jurka J."/>
            <person name="Kapitonov V.V."/>
            <person name="Kohara Y."/>
            <person name="Kuroki Y."/>
            <person name="Lindquist E."/>
            <person name="Lucas S."/>
            <person name="Osoegawa K."/>
            <person name="Pennacchio L.A."/>
            <person name="Salamov A.A."/>
            <person name="Satou Y."/>
            <person name="Sauka-Spengler T."/>
            <person name="Schmutz J."/>
            <person name="Shin-I T."/>
            <person name="Toyoda A."/>
            <person name="Bronner-Fraser M."/>
            <person name="Fujiyama A."/>
            <person name="Holland L.Z."/>
            <person name="Holland P.W.H."/>
            <person name="Satoh N."/>
            <person name="Rokhsar D.S."/>
        </authorList>
    </citation>
    <scope>NUCLEOTIDE SEQUENCE [LARGE SCALE GENOMIC DNA]</scope>
    <source>
        <strain evidence="16">S238N-H82</strain>
        <tissue evidence="16">Testes</tissue>
    </source>
</reference>
<dbReference type="Pfam" id="PF13445">
    <property type="entry name" value="zf-RING_UBOX"/>
    <property type="match status" value="1"/>
</dbReference>
<keyword evidence="13" id="KW-0472">Membrane</keyword>
<keyword evidence="4 10" id="KW-0479">Metal-binding</keyword>
<keyword evidence="13" id="KW-0812">Transmembrane</keyword>
<dbReference type="PROSITE" id="PS50119">
    <property type="entry name" value="ZF_BBOX"/>
    <property type="match status" value="1"/>
</dbReference>
<keyword evidence="11" id="KW-0175">Coiled coil</keyword>
<dbReference type="InterPro" id="IPR008257">
    <property type="entry name" value="Pept_M19"/>
</dbReference>
<sequence length="1084" mass="119582">MSAPEVKYSTPGSLPEDGRFLKSGDRCMFYLGAGVVVLALVVIAIVVPLALRHKPGVEKDRVRRLMSEVPLVDGHNDWPWQLAKNFGNRLSQVNLGNDLRSAYTHSHTDIPRLRQGMVGAQFWAAYTPCNSQYKDTVRWALQQIDVIERIAAKYPDTFQFVTTAQGIQDAFDAGKIGCMVGVEGGHMIDSNLAALRMLYKLGTRYMTITHSCNTPWADNWQETLNPTPEHNGLTDFGKLVIQEMNRLGMLVDLSHVSFKTMHDTLDVTRAPVIFSHSSAYSICNHTRNVPDDVLRRLKDTGGVVMVNFYNDYINCGPNKTENTTIAQVADHCDYIRDVAGEDHVGLGADYDGVTRVPQGLEDVSTYPALIEELLNRGWTDDQIKKFLGLNLIEVFKRAEEMADGGSDKGEKPRPILHCGICLEPFNNPKALACLHTFCQECLVNLVGKRSFLTCPTCRTSVSLPPKGVQGLPDNFWLSELSTSPTRRSSTLYWEHLNKGSSKGANGAERDSGISETDSTSPTGALMENDLQPVGTRSKTKTKTKLPPICGKNVHSDEDVRFFCEQCEETVCEGCLKKHAGHSVCNMEEAEEMRTCEMQSLLGMLTSQVNDLNVGTKKLRDHQKQLQQERGRVESQIRRTAGQWWDAVKLCEEELLKELERAYERLRGPIADQQERAEGVSMEIAAILGQSRGKLNRAGVIEKLTTVRKLGEAHDKVLDVVNETKNFAAQRIKFSPSIIPGGLGQIVVESKDVSDDKADKKVTKSGKRDASGPRIEQELLATSPKTVPSPTLPLEESDLEEKLLVRAKVTTIGGSESSGGRIDEPTGVAVSDDGFIFVSDWSKQRVRVYDEEGRFQRNILVEEKSSIVRPGRMAFDSSKRQLYVQCTSSSAAVGAKKTVKAFMENGNHLFDISSGLHCPHDLAVCPKTGRVVILDTELRILLTVSSSGRRVRSFSCYRDVTAPPPVCMNSVAVDGNGDIVLADWWYNNVKILKPSGEVQLTFGTPGWEEGQLNRPAGVCVEPSGNVVVADGKNGRVQRFDPAGGRGEVLLHGLQAPSCVACARDGRVVVLDEGKKVVLLVEYHDK</sequence>
<dbReference type="GO" id="GO:0070573">
    <property type="term" value="F:metallodipeptidase activity"/>
    <property type="evidence" value="ECO:0007669"/>
    <property type="project" value="InterPro"/>
</dbReference>
<keyword evidence="10" id="KW-0224">Dipeptidase</keyword>